<dbReference type="GO" id="GO:0005524">
    <property type="term" value="F:ATP binding"/>
    <property type="evidence" value="ECO:0007669"/>
    <property type="project" value="UniProtKB-UniRule"/>
</dbReference>
<comment type="similarity">
    <text evidence="14 16">Belongs to the type III pantothenate kinase family.</text>
</comment>
<comment type="subcellular location">
    <subcellularLocation>
        <location evidence="3 16">Cytoplasm</location>
    </subcellularLocation>
</comment>
<evidence type="ECO:0000256" key="9">
    <source>
        <dbReference type="ARBA" id="ARBA00022741"/>
    </source>
</evidence>
<dbReference type="Pfam" id="PF03309">
    <property type="entry name" value="Pan_kinase"/>
    <property type="match status" value="1"/>
</dbReference>
<evidence type="ECO:0000256" key="11">
    <source>
        <dbReference type="ARBA" id="ARBA00022840"/>
    </source>
</evidence>
<dbReference type="NCBIfam" id="TIGR00671">
    <property type="entry name" value="baf"/>
    <property type="match status" value="1"/>
</dbReference>
<evidence type="ECO:0000256" key="1">
    <source>
        <dbReference type="ARBA" id="ARBA00001206"/>
    </source>
</evidence>
<keyword evidence="9 16" id="KW-0547">Nucleotide-binding</keyword>
<keyword evidence="16" id="KW-0479">Metal-binding</keyword>
<evidence type="ECO:0000256" key="4">
    <source>
        <dbReference type="ARBA" id="ARBA00005225"/>
    </source>
</evidence>
<evidence type="ECO:0000256" key="7">
    <source>
        <dbReference type="ARBA" id="ARBA00022490"/>
    </source>
</evidence>
<feature type="binding site" evidence="16">
    <location>
        <position position="129"/>
    </location>
    <ligand>
        <name>ATP</name>
        <dbReference type="ChEBI" id="CHEBI:30616"/>
    </ligand>
</feature>
<feature type="binding site" evidence="16">
    <location>
        <begin position="11"/>
        <end position="18"/>
    </location>
    <ligand>
        <name>ATP</name>
        <dbReference type="ChEBI" id="CHEBI:30616"/>
    </ligand>
</feature>
<feature type="binding site" evidence="16">
    <location>
        <position position="181"/>
    </location>
    <ligand>
        <name>substrate</name>
    </ligand>
</feature>
<evidence type="ECO:0000256" key="3">
    <source>
        <dbReference type="ARBA" id="ARBA00004496"/>
    </source>
</evidence>
<comment type="cofactor">
    <cofactor evidence="16">
        <name>NH4(+)</name>
        <dbReference type="ChEBI" id="CHEBI:28938"/>
    </cofactor>
    <cofactor evidence="16">
        <name>K(+)</name>
        <dbReference type="ChEBI" id="CHEBI:29103"/>
    </cofactor>
    <text evidence="16">A monovalent cation. Ammonium or potassium.</text>
</comment>
<feature type="active site" description="Proton acceptor" evidence="16">
    <location>
        <position position="106"/>
    </location>
</feature>
<comment type="catalytic activity">
    <reaction evidence="1 16">
        <text>(R)-pantothenate + ATP = (R)-4'-phosphopantothenate + ADP + H(+)</text>
        <dbReference type="Rhea" id="RHEA:16373"/>
        <dbReference type="ChEBI" id="CHEBI:10986"/>
        <dbReference type="ChEBI" id="CHEBI:15378"/>
        <dbReference type="ChEBI" id="CHEBI:29032"/>
        <dbReference type="ChEBI" id="CHEBI:30616"/>
        <dbReference type="ChEBI" id="CHEBI:456216"/>
        <dbReference type="EC" id="2.7.1.33"/>
    </reaction>
</comment>
<dbReference type="InterPro" id="IPR043129">
    <property type="entry name" value="ATPase_NBD"/>
</dbReference>
<dbReference type="Gene3D" id="3.30.420.40">
    <property type="match status" value="2"/>
</dbReference>
<keyword evidence="10 16" id="KW-0418">Kinase</keyword>
<dbReference type="GO" id="GO:0004594">
    <property type="term" value="F:pantothenate kinase activity"/>
    <property type="evidence" value="ECO:0007669"/>
    <property type="project" value="UniProtKB-UniRule"/>
</dbReference>
<keyword evidence="7 16" id="KW-0963">Cytoplasm</keyword>
<reference evidence="17 18" key="1">
    <citation type="submission" date="2020-08" db="EMBL/GenBank/DDBJ databases">
        <title>Bridging the membrane lipid divide: bacteria of the FCB group superphylum have the potential to synthesize archaeal ether lipids.</title>
        <authorList>
            <person name="Villanueva L."/>
            <person name="Von Meijenfeldt F.A.B."/>
            <person name="Westbye A.B."/>
            <person name="Yadav S."/>
            <person name="Hopmans E.C."/>
            <person name="Dutilh B.E."/>
            <person name="Sinninghe Damste J.S."/>
        </authorList>
    </citation>
    <scope>NUCLEOTIDE SEQUENCE [LARGE SCALE GENOMIC DNA]</scope>
    <source>
        <strain evidence="17">NIOZ-UU100</strain>
    </source>
</reference>
<comment type="pathway">
    <text evidence="4 16">Cofactor biosynthesis; coenzyme A biosynthesis; CoA from (R)-pantothenate: step 1/5.</text>
</comment>
<dbReference type="EC" id="2.7.1.33" evidence="6 16"/>
<dbReference type="Proteomes" id="UP000654401">
    <property type="component" value="Unassembled WGS sequence"/>
</dbReference>
<gene>
    <name evidence="16" type="primary">coaX</name>
    <name evidence="17" type="ORF">H8D24_01975</name>
</gene>
<evidence type="ECO:0000256" key="10">
    <source>
        <dbReference type="ARBA" id="ARBA00022777"/>
    </source>
</evidence>
<dbReference type="SUPFAM" id="SSF53067">
    <property type="entry name" value="Actin-like ATPase domain"/>
    <property type="match status" value="2"/>
</dbReference>
<dbReference type="EMBL" id="JACNFK010000017">
    <property type="protein sequence ID" value="MBC8519165.1"/>
    <property type="molecule type" value="Genomic_DNA"/>
</dbReference>
<evidence type="ECO:0000256" key="5">
    <source>
        <dbReference type="ARBA" id="ARBA00011738"/>
    </source>
</evidence>
<evidence type="ECO:0000313" key="17">
    <source>
        <dbReference type="EMBL" id="MBC8519165.1"/>
    </source>
</evidence>
<dbReference type="GO" id="GO:0015937">
    <property type="term" value="P:coenzyme A biosynthetic process"/>
    <property type="evidence" value="ECO:0007669"/>
    <property type="project" value="UniProtKB-UniRule"/>
</dbReference>
<evidence type="ECO:0000256" key="14">
    <source>
        <dbReference type="ARBA" id="ARBA00038036"/>
    </source>
</evidence>
<accession>A0A8J6TVN4</accession>
<dbReference type="InterPro" id="IPR004619">
    <property type="entry name" value="Type_III_PanK"/>
</dbReference>
<evidence type="ECO:0000256" key="16">
    <source>
        <dbReference type="HAMAP-Rule" id="MF_01274"/>
    </source>
</evidence>
<comment type="caution">
    <text evidence="17">The sequence shown here is derived from an EMBL/GenBank/DDBJ whole genome shotgun (WGS) entry which is preliminary data.</text>
</comment>
<evidence type="ECO:0000313" key="18">
    <source>
        <dbReference type="Proteomes" id="UP000654401"/>
    </source>
</evidence>
<keyword evidence="13 16" id="KW-0173">Coenzyme A biosynthesis</keyword>
<feature type="binding site" evidence="16">
    <location>
        <begin position="104"/>
        <end position="107"/>
    </location>
    <ligand>
        <name>substrate</name>
    </ligand>
</feature>
<evidence type="ECO:0000256" key="13">
    <source>
        <dbReference type="ARBA" id="ARBA00022993"/>
    </source>
</evidence>
<evidence type="ECO:0000256" key="6">
    <source>
        <dbReference type="ARBA" id="ARBA00012102"/>
    </source>
</evidence>
<dbReference type="UniPathway" id="UPA00241">
    <property type="reaction ID" value="UER00352"/>
</dbReference>
<comment type="cofactor">
    <cofactor evidence="2">
        <name>K(+)</name>
        <dbReference type="ChEBI" id="CHEBI:29103"/>
    </cofactor>
</comment>
<name>A0A8J6TVN4_9GAMM</name>
<dbReference type="PANTHER" id="PTHR34265:SF1">
    <property type="entry name" value="TYPE III PANTOTHENATE KINASE"/>
    <property type="match status" value="1"/>
</dbReference>
<sequence length="251" mass="27383">MREERHWLLIDAGNSRVKLGWALVSGISRFDLLDNENIDSLLPVILGKHIAPSMVWLANSAGEQREQQIKKIVETLWGVDVQSIGATGKFGDVSNGYYKPEQLGIDRWLGMIAAWDKIHGAFCLVDCGTAVTIDLVDGEGNHQGGIITPGIGASSRELAAKARHLPSNQLYSETFPLGRSTEEGLRMDRDGSVDSVDSAIADILSRNKNVALMVTGGDAWQIHESSRFRFKDDPNLVLDGLFLVANSAISQ</sequence>
<keyword evidence="8 16" id="KW-0808">Transferase</keyword>
<dbReference type="GO" id="GO:0005737">
    <property type="term" value="C:cytoplasm"/>
    <property type="evidence" value="ECO:0007669"/>
    <property type="project" value="UniProtKB-SubCell"/>
</dbReference>
<feature type="binding site" evidence="16">
    <location>
        <position position="126"/>
    </location>
    <ligand>
        <name>K(+)</name>
        <dbReference type="ChEBI" id="CHEBI:29103"/>
    </ligand>
</feature>
<dbReference type="CDD" id="cd24015">
    <property type="entry name" value="ASKHA_NBD_PanK-III"/>
    <property type="match status" value="1"/>
</dbReference>
<dbReference type="GO" id="GO:0046872">
    <property type="term" value="F:metal ion binding"/>
    <property type="evidence" value="ECO:0007669"/>
    <property type="project" value="UniProtKB-KW"/>
</dbReference>
<evidence type="ECO:0000256" key="12">
    <source>
        <dbReference type="ARBA" id="ARBA00022958"/>
    </source>
</evidence>
<dbReference type="HAMAP" id="MF_01274">
    <property type="entry name" value="Pantothen_kinase_3"/>
    <property type="match status" value="1"/>
</dbReference>
<comment type="function">
    <text evidence="16">Catalyzes the phosphorylation of pantothenate (Pan), the first step in CoA biosynthesis.</text>
</comment>
<evidence type="ECO:0000256" key="15">
    <source>
        <dbReference type="ARBA" id="ARBA00040883"/>
    </source>
</evidence>
<evidence type="ECO:0000256" key="2">
    <source>
        <dbReference type="ARBA" id="ARBA00001958"/>
    </source>
</evidence>
<dbReference type="AlphaFoldDB" id="A0A8J6TVN4"/>
<proteinExistence type="inferred from homology"/>
<evidence type="ECO:0000256" key="8">
    <source>
        <dbReference type="ARBA" id="ARBA00022679"/>
    </source>
</evidence>
<organism evidence="17 18">
    <name type="scientific">Candidatus Thiopontia autotrophica</name>
    <dbReference type="NCBI Taxonomy" id="2841688"/>
    <lineage>
        <taxon>Bacteria</taxon>
        <taxon>Pseudomonadati</taxon>
        <taxon>Pseudomonadota</taxon>
        <taxon>Gammaproteobacteria</taxon>
        <taxon>Candidatus Thiopontia</taxon>
    </lineage>
</organism>
<comment type="subunit">
    <text evidence="5 16">Homodimer.</text>
</comment>
<keyword evidence="11 16" id="KW-0067">ATP-binding</keyword>
<keyword evidence="12 16" id="KW-0630">Potassium</keyword>
<protein>
    <recommendedName>
        <fullName evidence="15 16">Type III pantothenate kinase</fullName>
        <ecNumber evidence="6 16">2.7.1.33</ecNumber>
    </recommendedName>
    <alternativeName>
        <fullName evidence="16">PanK-III</fullName>
    </alternativeName>
    <alternativeName>
        <fullName evidence="16">Pantothenic acid kinase</fullName>
    </alternativeName>
</protein>
<dbReference type="PANTHER" id="PTHR34265">
    <property type="entry name" value="TYPE III PANTOTHENATE KINASE"/>
    <property type="match status" value="1"/>
</dbReference>
<feature type="binding site" evidence="16">
    <location>
        <position position="97"/>
    </location>
    <ligand>
        <name>substrate</name>
    </ligand>
</feature>